<dbReference type="EMBL" id="ARXR01000007">
    <property type="protein sequence ID" value="MBF5052621.1"/>
    <property type="molecule type" value="Genomic_DNA"/>
</dbReference>
<dbReference type="InterPro" id="IPR050179">
    <property type="entry name" value="Trans_hexapeptide_repeat"/>
</dbReference>
<evidence type="ECO:0000313" key="6">
    <source>
        <dbReference type="Proteomes" id="UP000644441"/>
    </source>
</evidence>
<keyword evidence="6" id="KW-1185">Reference proteome</keyword>
<dbReference type="Proteomes" id="UP000644441">
    <property type="component" value="Unassembled WGS sequence"/>
</dbReference>
<proteinExistence type="inferred from homology"/>
<dbReference type="CDD" id="cd03360">
    <property type="entry name" value="LbH_AT_putative"/>
    <property type="match status" value="1"/>
</dbReference>
<reference evidence="5 6" key="1">
    <citation type="submission" date="2012-09" db="EMBL/GenBank/DDBJ databases">
        <title>Genome Sequence of alkane-degrading Bacterium Alcanivorax venustensis ISO4.</title>
        <authorList>
            <person name="Lai Q."/>
            <person name="Shao Z."/>
        </authorList>
    </citation>
    <scope>NUCLEOTIDE SEQUENCE [LARGE SCALE GENOMIC DNA]</scope>
    <source>
        <strain evidence="5 6">ISO4</strain>
    </source>
</reference>
<dbReference type="Gene3D" id="2.160.10.10">
    <property type="entry name" value="Hexapeptide repeat proteins"/>
    <property type="match status" value="1"/>
</dbReference>
<dbReference type="InterPro" id="IPR018357">
    <property type="entry name" value="Hexapep_transf_CS"/>
</dbReference>
<evidence type="ECO:0000256" key="1">
    <source>
        <dbReference type="ARBA" id="ARBA00007274"/>
    </source>
</evidence>
<dbReference type="PANTHER" id="PTHR43300">
    <property type="entry name" value="ACETYLTRANSFERASE"/>
    <property type="match status" value="1"/>
</dbReference>
<dbReference type="PANTHER" id="PTHR43300:SF7">
    <property type="entry name" value="UDP-N-ACETYLBACILLOSAMINE N-ACETYLTRANSFERASE"/>
    <property type="match status" value="1"/>
</dbReference>
<evidence type="ECO:0000256" key="2">
    <source>
        <dbReference type="ARBA" id="ARBA00022679"/>
    </source>
</evidence>
<dbReference type="SUPFAM" id="SSF51161">
    <property type="entry name" value="Trimeric LpxA-like enzymes"/>
    <property type="match status" value="1"/>
</dbReference>
<comment type="similarity">
    <text evidence="1">Belongs to the transferase hexapeptide repeat family.</text>
</comment>
<gene>
    <name evidence="5" type="ORF">ISO4_01223</name>
</gene>
<protein>
    <submittedName>
        <fullName evidence="5">Sugar O-acyltransferase, sialic acid O-acetyltransferase NeuD family protein</fullName>
    </submittedName>
</protein>
<dbReference type="PROSITE" id="PS00101">
    <property type="entry name" value="HEXAPEP_TRANSFERASES"/>
    <property type="match status" value="1"/>
</dbReference>
<dbReference type="NCBIfam" id="TIGR03570">
    <property type="entry name" value="NeuD_NnaD"/>
    <property type="match status" value="1"/>
</dbReference>
<dbReference type="Pfam" id="PF00132">
    <property type="entry name" value="Hexapep"/>
    <property type="match status" value="1"/>
</dbReference>
<dbReference type="Gene3D" id="3.40.50.20">
    <property type="match status" value="1"/>
</dbReference>
<organism evidence="5 6">
    <name type="scientific">Alloalcanivorax venustensis ISO4</name>
    <dbReference type="NCBI Taxonomy" id="1177184"/>
    <lineage>
        <taxon>Bacteria</taxon>
        <taxon>Pseudomonadati</taxon>
        <taxon>Pseudomonadota</taxon>
        <taxon>Gammaproteobacteria</taxon>
        <taxon>Oceanospirillales</taxon>
        <taxon>Alcanivoracaceae</taxon>
        <taxon>Alloalcanivorax</taxon>
    </lineage>
</organism>
<accession>A0ABS0AEP2</accession>
<evidence type="ECO:0000256" key="3">
    <source>
        <dbReference type="ARBA" id="ARBA00022737"/>
    </source>
</evidence>
<keyword evidence="3" id="KW-0677">Repeat</keyword>
<keyword evidence="4" id="KW-0012">Acyltransferase</keyword>
<comment type="caution">
    <text evidence="5">The sequence shown here is derived from an EMBL/GenBank/DDBJ whole genome shotgun (WGS) entry which is preliminary data.</text>
</comment>
<sequence length="183" mass="18794">MASGWRKIEFYDDAWPDKQANERWQIVGCSGALLDALVHIDSVAVGIGRNDARLSRLRELVSKNVSLATIIHPQASVSRFAEITPGAVVLAGGVVSVDSRVGLGVIVNTGATVDRDCVIGDGAHLCPGTHLASNVTVGEGSFIGIGAVVREGVTIGNNVVVGAGAVVLHDVPDGATVKGVPAR</sequence>
<dbReference type="InterPro" id="IPR020019">
    <property type="entry name" value="AcTrfase_PglD-like"/>
</dbReference>
<keyword evidence="2" id="KW-0808">Transferase</keyword>
<dbReference type="InterPro" id="IPR011004">
    <property type="entry name" value="Trimer_LpxA-like_sf"/>
</dbReference>
<evidence type="ECO:0000256" key="4">
    <source>
        <dbReference type="ARBA" id="ARBA00023315"/>
    </source>
</evidence>
<evidence type="ECO:0000313" key="5">
    <source>
        <dbReference type="EMBL" id="MBF5052621.1"/>
    </source>
</evidence>
<dbReference type="InterPro" id="IPR001451">
    <property type="entry name" value="Hexapep"/>
</dbReference>
<name>A0ABS0AEP2_9GAMM</name>